<dbReference type="RefSeq" id="WP_281177364.1">
    <property type="nucleotide sequence ID" value="NZ_BAAAXQ010000077.1"/>
</dbReference>
<evidence type="ECO:0000256" key="1">
    <source>
        <dbReference type="SAM" id="Phobius"/>
    </source>
</evidence>
<comment type="caution">
    <text evidence="2">The sequence shown here is derived from an EMBL/GenBank/DDBJ whole genome shotgun (WGS) entry which is preliminary data.</text>
</comment>
<evidence type="ECO:0000313" key="3">
    <source>
        <dbReference type="Proteomes" id="UP001501577"/>
    </source>
</evidence>
<gene>
    <name evidence="2" type="ORF">GCM10019998_23460</name>
</gene>
<keyword evidence="1" id="KW-1133">Transmembrane helix</keyword>
<sequence length="40" mass="4375">MNLKTKGANTMGLQILGWSIVIIGLILVVWGFFELPVSKS</sequence>
<dbReference type="Proteomes" id="UP001501577">
    <property type="component" value="Unassembled WGS sequence"/>
</dbReference>
<organism evidence="2 3">
    <name type="scientific">Tetragenococcus solitarius</name>
    <dbReference type="NCBI Taxonomy" id="71453"/>
    <lineage>
        <taxon>Bacteria</taxon>
        <taxon>Bacillati</taxon>
        <taxon>Bacillota</taxon>
        <taxon>Bacilli</taxon>
        <taxon>Lactobacillales</taxon>
        <taxon>Enterococcaceae</taxon>
        <taxon>Tetragenococcus</taxon>
    </lineage>
</organism>
<dbReference type="EMBL" id="BAAAXQ010000077">
    <property type="protein sequence ID" value="GAA3026257.1"/>
    <property type="molecule type" value="Genomic_DNA"/>
</dbReference>
<keyword evidence="1" id="KW-0472">Membrane</keyword>
<evidence type="ECO:0000313" key="2">
    <source>
        <dbReference type="EMBL" id="GAA3026257.1"/>
    </source>
</evidence>
<keyword evidence="3" id="KW-1185">Reference proteome</keyword>
<keyword evidence="1" id="KW-0812">Transmembrane</keyword>
<name>A0ABP6KXN5_9ENTE</name>
<feature type="transmembrane region" description="Helical" evidence="1">
    <location>
        <begin position="12"/>
        <end position="33"/>
    </location>
</feature>
<protein>
    <submittedName>
        <fullName evidence="2">Uncharacterized protein</fullName>
    </submittedName>
</protein>
<reference evidence="3" key="1">
    <citation type="journal article" date="2019" name="Int. J. Syst. Evol. Microbiol.">
        <title>The Global Catalogue of Microorganisms (GCM) 10K type strain sequencing project: providing services to taxonomists for standard genome sequencing and annotation.</title>
        <authorList>
            <consortium name="The Broad Institute Genomics Platform"/>
            <consortium name="The Broad Institute Genome Sequencing Center for Infectious Disease"/>
            <person name="Wu L."/>
            <person name="Ma J."/>
        </authorList>
    </citation>
    <scope>NUCLEOTIDE SEQUENCE [LARGE SCALE GENOMIC DNA]</scope>
    <source>
        <strain evidence="3">JCM 8736</strain>
    </source>
</reference>
<accession>A0ABP6KXN5</accession>
<proteinExistence type="predicted"/>